<dbReference type="InterPro" id="IPR029058">
    <property type="entry name" value="AB_hydrolase_fold"/>
</dbReference>
<dbReference type="KEGG" id="fas:105263631"/>
<evidence type="ECO:0000313" key="12">
    <source>
        <dbReference type="Proteomes" id="UP000694866"/>
    </source>
</evidence>
<evidence type="ECO:0000256" key="2">
    <source>
        <dbReference type="ARBA" id="ARBA00022729"/>
    </source>
</evidence>
<evidence type="ECO:0000256" key="4">
    <source>
        <dbReference type="ARBA" id="ARBA00022963"/>
    </source>
</evidence>
<dbReference type="InterPro" id="IPR025483">
    <property type="entry name" value="Lipase_euk"/>
</dbReference>
<feature type="active site" description="Charge relay system" evidence="8">
    <location>
        <position position="403"/>
    </location>
</feature>
<evidence type="ECO:0000256" key="3">
    <source>
        <dbReference type="ARBA" id="ARBA00022801"/>
    </source>
</evidence>
<dbReference type="FunFam" id="3.40.50.1820:FF:000021">
    <property type="entry name" value="Lipase"/>
    <property type="match status" value="1"/>
</dbReference>
<dbReference type="AlphaFoldDB" id="A0A0C9RHI6"/>
<evidence type="ECO:0000256" key="5">
    <source>
        <dbReference type="ARBA" id="ARBA00023098"/>
    </source>
</evidence>
<gene>
    <name evidence="11" type="primary">Lip3_9</name>
    <name evidence="10" type="synonym">Lip3_3</name>
    <name evidence="13" type="synonym">LOC105263631</name>
    <name evidence="10" type="ORF">g.31347</name>
    <name evidence="11" type="ORF">g.31351</name>
</gene>
<dbReference type="Proteomes" id="UP000694866">
    <property type="component" value="Unplaced"/>
</dbReference>
<proteinExistence type="inferred from homology"/>
<evidence type="ECO:0000259" key="9">
    <source>
        <dbReference type="Pfam" id="PF04083"/>
    </source>
</evidence>
<name>A0A0C9RHI6_9HYME</name>
<evidence type="ECO:0000256" key="8">
    <source>
        <dbReference type="PIRSR" id="PIRSR000862-1"/>
    </source>
</evidence>
<feature type="active site" description="Nucleophile" evidence="8">
    <location>
        <position position="196"/>
    </location>
</feature>
<keyword evidence="12" id="KW-1185">Reference proteome</keyword>
<keyword evidence="5" id="KW-0443">Lipid metabolism</keyword>
<keyword evidence="2" id="KW-0732">Signal</keyword>
<evidence type="ECO:0000313" key="13">
    <source>
        <dbReference type="RefSeq" id="XP_011298262.1"/>
    </source>
</evidence>
<keyword evidence="6" id="KW-0325">Glycoprotein</keyword>
<reference evidence="13" key="2">
    <citation type="submission" date="2025-04" db="UniProtKB">
        <authorList>
            <consortium name="RefSeq"/>
        </authorList>
    </citation>
    <scope>IDENTIFICATION</scope>
    <source>
        <strain evidence="13">USDA-PBARC FA_bdor</strain>
        <tissue evidence="13">Whole organism</tissue>
    </source>
</reference>
<dbReference type="PANTHER" id="PTHR11005">
    <property type="entry name" value="LYSOSOMAL ACID LIPASE-RELATED"/>
    <property type="match status" value="1"/>
</dbReference>
<dbReference type="RefSeq" id="XP_011298262.1">
    <property type="nucleotide sequence ID" value="XM_011299960.1"/>
</dbReference>
<dbReference type="SUPFAM" id="SSF53474">
    <property type="entry name" value="alpha/beta-Hydrolases"/>
    <property type="match status" value="1"/>
</dbReference>
<dbReference type="EMBL" id="GBYB01007735">
    <property type="protein sequence ID" value="JAG77502.1"/>
    <property type="molecule type" value="Transcribed_RNA"/>
</dbReference>
<dbReference type="Pfam" id="PF04083">
    <property type="entry name" value="Abhydro_lipase"/>
    <property type="match status" value="1"/>
</dbReference>
<accession>A0A0C9RHI6</accession>
<keyword evidence="4 7" id="KW-0442">Lipid degradation</keyword>
<keyword evidence="3 7" id="KW-0378">Hydrolase</keyword>
<organism evidence="11">
    <name type="scientific">Fopius arisanus</name>
    <dbReference type="NCBI Taxonomy" id="64838"/>
    <lineage>
        <taxon>Eukaryota</taxon>
        <taxon>Metazoa</taxon>
        <taxon>Ecdysozoa</taxon>
        <taxon>Arthropoda</taxon>
        <taxon>Hexapoda</taxon>
        <taxon>Insecta</taxon>
        <taxon>Pterygota</taxon>
        <taxon>Neoptera</taxon>
        <taxon>Endopterygota</taxon>
        <taxon>Hymenoptera</taxon>
        <taxon>Apocrita</taxon>
        <taxon>Ichneumonoidea</taxon>
        <taxon>Braconidae</taxon>
        <taxon>Opiinae</taxon>
        <taxon>Fopius</taxon>
    </lineage>
</organism>
<dbReference type="GO" id="GO:0016042">
    <property type="term" value="P:lipid catabolic process"/>
    <property type="evidence" value="ECO:0007669"/>
    <property type="project" value="UniProtKB-KW"/>
</dbReference>
<protein>
    <recommendedName>
        <fullName evidence="7">Lipase</fullName>
    </recommendedName>
</protein>
<evidence type="ECO:0000256" key="7">
    <source>
        <dbReference type="PIRNR" id="PIRNR000862"/>
    </source>
</evidence>
<dbReference type="Gene3D" id="3.40.50.1820">
    <property type="entry name" value="alpha/beta hydrolase"/>
    <property type="match status" value="1"/>
</dbReference>
<feature type="domain" description="Partial AB-hydrolase lipase" evidence="9">
    <location>
        <begin position="44"/>
        <end position="119"/>
    </location>
</feature>
<dbReference type="GeneID" id="105263631"/>
<sequence>MRSRLWNFLTRTIPTEKIPGLGVLREMNSALRNTDNDEIHMTTPELIFHHGYQAETHHVWTEDGYRLEIHRVVPPIPKNRVTEPDVETGSWSIYEAEKKCRPTVLIHHGLLSSSADWVLLGPKRALAYVLCDEGYDVWLANARGNRYSQCHKKFNTKDKEFWDFSWHEIGVYDLPAMIDYILDKTGNPYMSYIGYSQGTTALFVMASERPEFIDKIKGMVCMAPIAFLSNHRSPLLKCVVPLHVLMKWASVYCNINQWFPRNKLQAFALATLMRNAPDKFAQTFCYGWFHLVAGFGSDQLDKAMMPVVFGHFPAGASAKQILHYCQTITSGLFRKFDYGEKLNVQLYGTAEPPLYDLNKVTFPVGLFYSDNDFLNHTSDIESLATALPNVIEKFRINYSKFNHIDYLWGRDAKELVYDDIVRVLKKF</sequence>
<dbReference type="PIRSF" id="PIRSF000862">
    <property type="entry name" value="Steryl_ester_lip"/>
    <property type="match status" value="1"/>
</dbReference>
<comment type="similarity">
    <text evidence="1 7">Belongs to the AB hydrolase superfamily. Lipase family.</text>
</comment>
<reference evidence="11" key="1">
    <citation type="submission" date="2015-01" db="EMBL/GenBank/DDBJ databases">
        <title>Transcriptome Assembly of Fopius arisanus.</title>
        <authorList>
            <person name="Geib S."/>
        </authorList>
    </citation>
    <scope>NUCLEOTIDE SEQUENCE</scope>
</reference>
<feature type="active site" description="Charge relay system" evidence="8">
    <location>
        <position position="372"/>
    </location>
</feature>
<dbReference type="GO" id="GO:0016788">
    <property type="term" value="F:hydrolase activity, acting on ester bonds"/>
    <property type="evidence" value="ECO:0007669"/>
    <property type="project" value="InterPro"/>
</dbReference>
<evidence type="ECO:0000256" key="1">
    <source>
        <dbReference type="ARBA" id="ARBA00010701"/>
    </source>
</evidence>
<evidence type="ECO:0000313" key="11">
    <source>
        <dbReference type="EMBL" id="JAG77502.1"/>
    </source>
</evidence>
<dbReference type="InterPro" id="IPR006693">
    <property type="entry name" value="AB_hydrolase_lipase"/>
</dbReference>
<accession>A0A9R1SW56</accession>
<dbReference type="OrthoDB" id="9974421at2759"/>
<dbReference type="EMBL" id="GBYB01007733">
    <property type="protein sequence ID" value="JAG77500.1"/>
    <property type="molecule type" value="Transcribed_RNA"/>
</dbReference>
<evidence type="ECO:0000313" key="10">
    <source>
        <dbReference type="EMBL" id="JAG77500.1"/>
    </source>
</evidence>
<evidence type="ECO:0000256" key="6">
    <source>
        <dbReference type="ARBA" id="ARBA00023180"/>
    </source>
</evidence>